<feature type="compositionally biased region" description="Basic and acidic residues" evidence="1">
    <location>
        <begin position="192"/>
        <end position="206"/>
    </location>
</feature>
<dbReference type="EMBL" id="DF847117">
    <property type="protein sequence ID" value="GAT51291.1"/>
    <property type="molecule type" value="Genomic_DNA"/>
</dbReference>
<accession>A0ABQ0LJF6</accession>
<feature type="compositionally biased region" description="Low complexity" evidence="1">
    <location>
        <begin position="256"/>
        <end position="277"/>
    </location>
</feature>
<gene>
    <name evidence="2" type="ORF">MCHLO_08443</name>
</gene>
<protein>
    <submittedName>
        <fullName evidence="2">Uncharacterized protein</fullName>
    </submittedName>
</protein>
<organism evidence="2 3">
    <name type="scientific">Mycena chlorophos</name>
    <name type="common">Agaric fungus</name>
    <name type="synonym">Agaricus chlorophos</name>
    <dbReference type="NCBI Taxonomy" id="658473"/>
    <lineage>
        <taxon>Eukaryota</taxon>
        <taxon>Fungi</taxon>
        <taxon>Dikarya</taxon>
        <taxon>Basidiomycota</taxon>
        <taxon>Agaricomycotina</taxon>
        <taxon>Agaricomycetes</taxon>
        <taxon>Agaricomycetidae</taxon>
        <taxon>Agaricales</taxon>
        <taxon>Marasmiineae</taxon>
        <taxon>Mycenaceae</taxon>
        <taxon>Mycena</taxon>
    </lineage>
</organism>
<sequence>MGSLRCISRATLDEWDGGGTVSRIPRCPGRRASCSAARRRRRRQGNEFCPPSRLDSSNERRGLCAWAGLPSPPILCASSTHHPRFFNRPNTTRVLSARAHTPTRTPSRSLTNNALRRLQHHTSELPGARRWRAGPALRAASAVWVREDAGDDDRPRCPLPLSPGIGRCEQMMPQTAPSSSEEDISGTGTIETKNKHDVLSVPHTDEAGADSDGESTSRVPQGGLPTRKRISLQRRISTPPPSTSVSRTTHSRSWRSRATYFHISSSTSRSSPTADRSGPQLTPPTSTTAHLVRTVPFVVLDSGYSSAVVLRIGDTRSVAEPGVSGCRDLYACALQSRVFALVGRRRAVAPRLVARLCLRLRAYGHD</sequence>
<evidence type="ECO:0000313" key="3">
    <source>
        <dbReference type="Proteomes" id="UP000815677"/>
    </source>
</evidence>
<reference evidence="2" key="1">
    <citation type="submission" date="2014-09" db="EMBL/GenBank/DDBJ databases">
        <title>Genome sequence of the luminous mushroom Mycena chlorophos for searching fungal bioluminescence genes.</title>
        <authorList>
            <person name="Tanaka Y."/>
            <person name="Kasuga D."/>
            <person name="Oba Y."/>
            <person name="Hase S."/>
            <person name="Sato K."/>
            <person name="Oba Y."/>
            <person name="Sakakibara Y."/>
        </authorList>
    </citation>
    <scope>NUCLEOTIDE SEQUENCE</scope>
</reference>
<feature type="region of interest" description="Disordered" evidence="1">
    <location>
        <begin position="38"/>
        <end position="57"/>
    </location>
</feature>
<name>A0ABQ0LJF6_MYCCL</name>
<proteinExistence type="predicted"/>
<dbReference type="Proteomes" id="UP000815677">
    <property type="component" value="Unassembled WGS sequence"/>
</dbReference>
<evidence type="ECO:0000313" key="2">
    <source>
        <dbReference type="EMBL" id="GAT51291.1"/>
    </source>
</evidence>
<keyword evidence="3" id="KW-1185">Reference proteome</keyword>
<evidence type="ECO:0000256" key="1">
    <source>
        <dbReference type="SAM" id="MobiDB-lite"/>
    </source>
</evidence>
<feature type="region of interest" description="Disordered" evidence="1">
    <location>
        <begin position="161"/>
        <end position="287"/>
    </location>
</feature>